<dbReference type="EMBL" id="QRQN01000004">
    <property type="protein sequence ID" value="RHN10936.1"/>
    <property type="molecule type" value="Genomic_DNA"/>
</dbReference>
<dbReference type="EMBL" id="QSFP01000038">
    <property type="protein sequence ID" value="RHA62024.1"/>
    <property type="molecule type" value="Genomic_DNA"/>
</dbReference>
<sequence>MKNYKAEETEIIAGLQEKLQEVFQKAQQMQKVDRKGKICTMGVSYLQSSVLTGSYDLRIDLYDKEFYLDSAECCTYWKPAFITEYIQKDIKYFKYNIHGKVPQIRTYEIQEFMDGYIINYLYLLAQFLEQIMPQILCKVRPAFREVMDDGMHVIFGEYMGKGMIIVGETEE</sequence>
<reference evidence="3 4" key="1">
    <citation type="submission" date="2018-08" db="EMBL/GenBank/DDBJ databases">
        <title>A genome reference for cultivated species of the human gut microbiota.</title>
        <authorList>
            <person name="Zou Y."/>
            <person name="Xue W."/>
            <person name="Luo G."/>
        </authorList>
    </citation>
    <scope>NUCLEOTIDE SEQUENCE [LARGE SCALE GENOMIC DNA]</scope>
    <source>
        <strain evidence="2 3">AF31-21AC</strain>
        <strain evidence="1 4">AM43-11</strain>
    </source>
</reference>
<name>A0A3R6A546_9FIRM</name>
<evidence type="ECO:0000313" key="2">
    <source>
        <dbReference type="EMBL" id="RHN10936.1"/>
    </source>
</evidence>
<comment type="caution">
    <text evidence="1">The sequence shown here is derived from an EMBL/GenBank/DDBJ whole genome shotgun (WGS) entry which is preliminary data.</text>
</comment>
<dbReference type="Proteomes" id="UP000283586">
    <property type="component" value="Unassembled WGS sequence"/>
</dbReference>
<protein>
    <submittedName>
        <fullName evidence="1">Uncharacterized protein</fullName>
    </submittedName>
</protein>
<dbReference type="RefSeq" id="WP_118210333.1">
    <property type="nucleotide sequence ID" value="NZ_JADNJF010000019.1"/>
</dbReference>
<dbReference type="AlphaFoldDB" id="A0A3R6A546"/>
<evidence type="ECO:0000313" key="1">
    <source>
        <dbReference type="EMBL" id="RHA62024.1"/>
    </source>
</evidence>
<accession>A0A3R6A546</accession>
<organism evidence="1 4">
    <name type="scientific">Roseburia intestinalis</name>
    <dbReference type="NCBI Taxonomy" id="166486"/>
    <lineage>
        <taxon>Bacteria</taxon>
        <taxon>Bacillati</taxon>
        <taxon>Bacillota</taxon>
        <taxon>Clostridia</taxon>
        <taxon>Lachnospirales</taxon>
        <taxon>Lachnospiraceae</taxon>
        <taxon>Roseburia</taxon>
    </lineage>
</organism>
<evidence type="ECO:0000313" key="4">
    <source>
        <dbReference type="Proteomes" id="UP000284465"/>
    </source>
</evidence>
<proteinExistence type="predicted"/>
<dbReference type="Proteomes" id="UP000284465">
    <property type="component" value="Unassembled WGS sequence"/>
</dbReference>
<gene>
    <name evidence="1" type="ORF">DW927_19020</name>
    <name evidence="2" type="ORF">DWZ31_05195</name>
</gene>
<evidence type="ECO:0000313" key="3">
    <source>
        <dbReference type="Proteomes" id="UP000283586"/>
    </source>
</evidence>